<evidence type="ECO:0000313" key="2">
    <source>
        <dbReference type="EMBL" id="KAG0712374.1"/>
    </source>
</evidence>
<dbReference type="AlphaFoldDB" id="A0A8J4XT41"/>
<keyword evidence="3" id="KW-1185">Reference proteome</keyword>
<accession>A0A8J4XT41</accession>
<proteinExistence type="predicted"/>
<sequence length="546" mass="59553">MRTRDSHLLEFKENILCVAGHPVEAAEFPACGAQSGRRVCLVNISSQGSLGFHAPLGNALIWRSLPTTGGLGSRESPVPTIGGLKAGMRSANKTEPGRLTSWRTHNTAALDSTPPGFAPPPVPTHRYGNPKPSFGGPGQLPTGQPSPHPKMAYKKHPSTTWGPPARATMGMSPWAVRGMGPEPIFKPWTGRFCLGWEQSYFWAPEQVAHTTAGRFQPSSPFASQIKTNVTMSEGTEELALAAMALETCIQAHQHINRNPKTKKRMVKTLVGQKVKNVFNNLLKKNVPGGFSWVLRVSQESKDNFVKLLNLGSPLIRKQDTKLRKAVSPAQRLSVTLRYLATGNTDHGIVIPRQRQEAVGFERLQAHLPRTLSYTLPTVLTLSYTLPTVLDTRYTLPTVPDTLIHSQQSPDTRNTLPTVLDTSYTLQQSWTPLYTLPTVPGHPIHLSNSPGPLNTPPNILDTRILSPTAPDTRIHSPTAGHSHTLSQQSWAVGSQKGALNGDPQSSLVPRHSEAGSPTNKRFAPSTAGRRCWAVFQPLNGHWTPSPR</sequence>
<dbReference type="Proteomes" id="UP000770661">
    <property type="component" value="Unassembled WGS sequence"/>
</dbReference>
<feature type="compositionally biased region" description="Polar residues" evidence="1">
    <location>
        <begin position="101"/>
        <end position="110"/>
    </location>
</feature>
<dbReference type="EMBL" id="JACEEZ010022484">
    <property type="protein sequence ID" value="KAG0712374.1"/>
    <property type="molecule type" value="Genomic_DNA"/>
</dbReference>
<protein>
    <submittedName>
        <fullName evidence="2">Uncharacterized protein</fullName>
    </submittedName>
</protein>
<feature type="region of interest" description="Disordered" evidence="1">
    <location>
        <begin position="468"/>
        <end position="525"/>
    </location>
</feature>
<feature type="compositionally biased region" description="Polar residues" evidence="1">
    <location>
        <begin position="478"/>
        <end position="491"/>
    </location>
</feature>
<evidence type="ECO:0000313" key="3">
    <source>
        <dbReference type="Proteomes" id="UP000770661"/>
    </source>
</evidence>
<comment type="caution">
    <text evidence="2">The sequence shown here is derived from an EMBL/GenBank/DDBJ whole genome shotgun (WGS) entry which is preliminary data.</text>
</comment>
<evidence type="ECO:0000256" key="1">
    <source>
        <dbReference type="SAM" id="MobiDB-lite"/>
    </source>
</evidence>
<organism evidence="2 3">
    <name type="scientific">Chionoecetes opilio</name>
    <name type="common">Atlantic snow crab</name>
    <name type="synonym">Cancer opilio</name>
    <dbReference type="NCBI Taxonomy" id="41210"/>
    <lineage>
        <taxon>Eukaryota</taxon>
        <taxon>Metazoa</taxon>
        <taxon>Ecdysozoa</taxon>
        <taxon>Arthropoda</taxon>
        <taxon>Crustacea</taxon>
        <taxon>Multicrustacea</taxon>
        <taxon>Malacostraca</taxon>
        <taxon>Eumalacostraca</taxon>
        <taxon>Eucarida</taxon>
        <taxon>Decapoda</taxon>
        <taxon>Pleocyemata</taxon>
        <taxon>Brachyura</taxon>
        <taxon>Eubrachyura</taxon>
        <taxon>Majoidea</taxon>
        <taxon>Majidae</taxon>
        <taxon>Chionoecetes</taxon>
    </lineage>
</organism>
<reference evidence="2" key="1">
    <citation type="submission" date="2020-07" db="EMBL/GenBank/DDBJ databases">
        <title>The High-quality genome of the commercially important snow crab, Chionoecetes opilio.</title>
        <authorList>
            <person name="Jeong J.-H."/>
            <person name="Ryu S."/>
        </authorList>
    </citation>
    <scope>NUCLEOTIDE SEQUENCE</scope>
    <source>
        <strain evidence="2">MADBK_172401_WGS</strain>
        <tissue evidence="2">Digestive gland</tissue>
    </source>
</reference>
<name>A0A8J4XT41_CHIOP</name>
<feature type="region of interest" description="Disordered" evidence="1">
    <location>
        <begin position="70"/>
        <end position="165"/>
    </location>
</feature>
<gene>
    <name evidence="2" type="ORF">GWK47_018628</name>
</gene>